<accession>A0A3S3PCW0</accession>
<dbReference type="Gene3D" id="3.50.30.50">
    <property type="entry name" value="Putative cyclase"/>
    <property type="match status" value="1"/>
</dbReference>
<proteinExistence type="predicted"/>
<protein>
    <submittedName>
        <fullName evidence="1">Cyclase family protein</fullName>
    </submittedName>
</protein>
<dbReference type="PANTHER" id="PTHR31118:SF12">
    <property type="entry name" value="CYCLASE-LIKE PROTEIN 2"/>
    <property type="match status" value="1"/>
</dbReference>
<dbReference type="PANTHER" id="PTHR31118">
    <property type="entry name" value="CYCLASE-LIKE PROTEIN 2"/>
    <property type="match status" value="1"/>
</dbReference>
<comment type="caution">
    <text evidence="1">The sequence shown here is derived from an EMBL/GenBank/DDBJ whole genome shotgun (WGS) entry which is preliminary data.</text>
</comment>
<dbReference type="AlphaFoldDB" id="A0A3S3PCW0"/>
<dbReference type="EMBL" id="SAVA01000011">
    <property type="protein sequence ID" value="RWR49495.1"/>
    <property type="molecule type" value="Genomic_DNA"/>
</dbReference>
<dbReference type="Pfam" id="PF04199">
    <property type="entry name" value="Cyclase"/>
    <property type="match status" value="1"/>
</dbReference>
<evidence type="ECO:0000313" key="1">
    <source>
        <dbReference type="EMBL" id="RWR49495.1"/>
    </source>
</evidence>
<dbReference type="GO" id="GO:0019441">
    <property type="term" value="P:L-tryptophan catabolic process to kynurenine"/>
    <property type="evidence" value="ECO:0007669"/>
    <property type="project" value="InterPro"/>
</dbReference>
<sequence length="244" mass="26973">MSKRIIDLTLPLENGLPAPGRLARPVIIPHTTHEDSRKFKQGTPDDLLTFNTWYLGMIDHSGTHIDALSHNDPEGLTVDQMPVEWFMGKAVCLDLRHVGDRGDITAEDMEAAARKAGVKVDGHIVLICSGINARHWPDPEICRMNPQVTASATHWLHDHGSRVHGVEGPSTDRMDENLFVNHRICRDLKMVHYEWLWNLEEVLGVGEFQFQGVPLRITGASGSPVRALAFVDGCQGKASPQAGA</sequence>
<dbReference type="InterPro" id="IPR007325">
    <property type="entry name" value="KFase/CYL"/>
</dbReference>
<keyword evidence="2" id="KW-1185">Reference proteome</keyword>
<name>A0A3S3PCW0_9RHOB</name>
<organism evidence="1 2">
    <name type="scientific">Paenirhodobacter huangdaonensis</name>
    <dbReference type="NCBI Taxonomy" id="2501515"/>
    <lineage>
        <taxon>Bacteria</taxon>
        <taxon>Pseudomonadati</taxon>
        <taxon>Pseudomonadota</taxon>
        <taxon>Alphaproteobacteria</taxon>
        <taxon>Rhodobacterales</taxon>
        <taxon>Rhodobacter group</taxon>
        <taxon>Paenirhodobacter</taxon>
    </lineage>
</organism>
<dbReference type="SUPFAM" id="SSF102198">
    <property type="entry name" value="Putative cyclase"/>
    <property type="match status" value="1"/>
</dbReference>
<evidence type="ECO:0000313" key="2">
    <source>
        <dbReference type="Proteomes" id="UP000288071"/>
    </source>
</evidence>
<reference evidence="1 2" key="2">
    <citation type="submission" date="2019-01" db="EMBL/GenBank/DDBJ databases">
        <title>Sinorhodobacter populi sp. nov. isolated from the symptomatic bark tissue of Populus euramericana canker.</title>
        <authorList>
            <person name="Xu G."/>
        </authorList>
    </citation>
    <scope>NUCLEOTIDE SEQUENCE [LARGE SCALE GENOMIC DNA]</scope>
    <source>
        <strain evidence="1 2">CGMCC 1.12963</strain>
    </source>
</reference>
<dbReference type="GO" id="GO:0004061">
    <property type="term" value="F:arylformamidase activity"/>
    <property type="evidence" value="ECO:0007669"/>
    <property type="project" value="InterPro"/>
</dbReference>
<reference evidence="2" key="1">
    <citation type="submission" date="2019-01" db="EMBL/GenBank/DDBJ databases">
        <title>Sinorhodobacter populi sp. nov. isolated from the symptomatic bark tissue of Populus euramericana canker.</title>
        <authorList>
            <person name="Li Y."/>
        </authorList>
    </citation>
    <scope>NUCLEOTIDE SEQUENCE [LARGE SCALE GENOMIC DNA]</scope>
    <source>
        <strain evidence="2">CGMCC 1.12963</strain>
    </source>
</reference>
<dbReference type="Proteomes" id="UP000288071">
    <property type="component" value="Unassembled WGS sequence"/>
</dbReference>
<dbReference type="InterPro" id="IPR037175">
    <property type="entry name" value="KFase_sf"/>
</dbReference>
<dbReference type="RefSeq" id="WP_128157411.1">
    <property type="nucleotide sequence ID" value="NZ_JBHSOM010000014.1"/>
</dbReference>
<gene>
    <name evidence="1" type="ORF">EOW66_16615</name>
</gene>